<reference evidence="9" key="1">
    <citation type="submission" date="2018-05" db="EMBL/GenBank/DDBJ databases">
        <authorList>
            <person name="Lanie J.A."/>
            <person name="Ng W.-L."/>
            <person name="Kazmierczak K.M."/>
            <person name="Andrzejewski T.M."/>
            <person name="Davidsen T.M."/>
            <person name="Wayne K.J."/>
            <person name="Tettelin H."/>
            <person name="Glass J.I."/>
            <person name="Rusch D."/>
            <person name="Podicherti R."/>
            <person name="Tsui H.-C.T."/>
            <person name="Winkler M.E."/>
        </authorList>
    </citation>
    <scope>NUCLEOTIDE SEQUENCE</scope>
</reference>
<dbReference type="Pfam" id="PF12804">
    <property type="entry name" value="NTP_transf_3"/>
    <property type="match status" value="1"/>
</dbReference>
<dbReference type="InterPro" id="IPR013482">
    <property type="entry name" value="Molybde_CF_guanTrfase"/>
</dbReference>
<proteinExistence type="inferred from homology"/>
<evidence type="ECO:0000313" key="9">
    <source>
        <dbReference type="EMBL" id="SVB32047.1"/>
    </source>
</evidence>
<dbReference type="EMBL" id="UINC01037089">
    <property type="protein sequence ID" value="SVB32047.1"/>
    <property type="molecule type" value="Genomic_DNA"/>
</dbReference>
<keyword evidence="1" id="KW-0963">Cytoplasm</keyword>
<dbReference type="GO" id="GO:0005525">
    <property type="term" value="F:GTP binding"/>
    <property type="evidence" value="ECO:0007669"/>
    <property type="project" value="UniProtKB-KW"/>
</dbReference>
<keyword evidence="6" id="KW-0342">GTP-binding</keyword>
<feature type="domain" description="MobA-like NTP transferase" evidence="8">
    <location>
        <begin position="7"/>
        <end position="146"/>
    </location>
</feature>
<name>A0A382D373_9ZZZZ</name>
<evidence type="ECO:0000256" key="2">
    <source>
        <dbReference type="ARBA" id="ARBA00022679"/>
    </source>
</evidence>
<evidence type="ECO:0000256" key="1">
    <source>
        <dbReference type="ARBA" id="ARBA00022490"/>
    </source>
</evidence>
<sequence>MRYKISCAILAGGRSSRMGKDKALLEINGKKLVQRVHEKVKNLFSETIVIANKPDALTFLDIPVFPDLIANLGPLGGIYTALKHSSFPQCLVIACDLPFIPEELIRSLCDDAGGYDILSIDFGRGVEPLCSVYHQDCIKMIEKQIESKNYKVSDLFDHVTVKIKHVPTGHSDYGFFNINTPEDAQEAEMIMKNDEDGR</sequence>
<evidence type="ECO:0000256" key="3">
    <source>
        <dbReference type="ARBA" id="ARBA00022723"/>
    </source>
</evidence>
<organism evidence="9">
    <name type="scientific">marine metagenome</name>
    <dbReference type="NCBI Taxonomy" id="408172"/>
    <lineage>
        <taxon>unclassified sequences</taxon>
        <taxon>metagenomes</taxon>
        <taxon>ecological metagenomes</taxon>
    </lineage>
</organism>
<dbReference type="GO" id="GO:0016779">
    <property type="term" value="F:nucleotidyltransferase activity"/>
    <property type="evidence" value="ECO:0007669"/>
    <property type="project" value="TreeGrafter"/>
</dbReference>
<keyword evidence="3" id="KW-0479">Metal-binding</keyword>
<dbReference type="PANTHER" id="PTHR19136">
    <property type="entry name" value="MOLYBDENUM COFACTOR GUANYLYLTRANSFERASE"/>
    <property type="match status" value="1"/>
</dbReference>
<dbReference type="GO" id="GO:0046872">
    <property type="term" value="F:metal ion binding"/>
    <property type="evidence" value="ECO:0007669"/>
    <property type="project" value="UniProtKB-KW"/>
</dbReference>
<evidence type="ECO:0000256" key="7">
    <source>
        <dbReference type="ARBA" id="ARBA00023150"/>
    </source>
</evidence>
<evidence type="ECO:0000256" key="4">
    <source>
        <dbReference type="ARBA" id="ARBA00022741"/>
    </source>
</evidence>
<dbReference type="GO" id="GO:0006777">
    <property type="term" value="P:Mo-molybdopterin cofactor biosynthetic process"/>
    <property type="evidence" value="ECO:0007669"/>
    <property type="project" value="UniProtKB-KW"/>
</dbReference>
<dbReference type="Gene3D" id="3.90.550.10">
    <property type="entry name" value="Spore Coat Polysaccharide Biosynthesis Protein SpsA, Chain A"/>
    <property type="match status" value="1"/>
</dbReference>
<dbReference type="AlphaFoldDB" id="A0A382D373"/>
<dbReference type="CDD" id="cd02503">
    <property type="entry name" value="MobA"/>
    <property type="match status" value="1"/>
</dbReference>
<dbReference type="PANTHER" id="PTHR19136:SF81">
    <property type="entry name" value="MOLYBDENUM COFACTOR GUANYLYLTRANSFERASE"/>
    <property type="match status" value="1"/>
</dbReference>
<dbReference type="SUPFAM" id="SSF53448">
    <property type="entry name" value="Nucleotide-diphospho-sugar transferases"/>
    <property type="match status" value="1"/>
</dbReference>
<evidence type="ECO:0000259" key="8">
    <source>
        <dbReference type="Pfam" id="PF12804"/>
    </source>
</evidence>
<dbReference type="InterPro" id="IPR025877">
    <property type="entry name" value="MobA-like_NTP_Trfase"/>
</dbReference>
<accession>A0A382D373</accession>
<keyword evidence="4" id="KW-0547">Nucleotide-binding</keyword>
<gene>
    <name evidence="9" type="ORF">METZ01_LOCUS184901</name>
</gene>
<keyword evidence="7" id="KW-0501">Molybdenum cofactor biosynthesis</keyword>
<keyword evidence="5" id="KW-0460">Magnesium</keyword>
<evidence type="ECO:0000256" key="5">
    <source>
        <dbReference type="ARBA" id="ARBA00022842"/>
    </source>
</evidence>
<keyword evidence="2" id="KW-0808">Transferase</keyword>
<dbReference type="InterPro" id="IPR029044">
    <property type="entry name" value="Nucleotide-diphossugar_trans"/>
</dbReference>
<dbReference type="HAMAP" id="MF_00316">
    <property type="entry name" value="MobA"/>
    <property type="match status" value="1"/>
</dbReference>
<protein>
    <recommendedName>
        <fullName evidence="8">MobA-like NTP transferase domain-containing protein</fullName>
    </recommendedName>
</protein>
<evidence type="ECO:0000256" key="6">
    <source>
        <dbReference type="ARBA" id="ARBA00023134"/>
    </source>
</evidence>